<dbReference type="OrthoDB" id="147588at2157"/>
<evidence type="ECO:0000256" key="2">
    <source>
        <dbReference type="ARBA" id="ARBA00022649"/>
    </source>
</evidence>
<evidence type="ECO:0000256" key="8">
    <source>
        <dbReference type="HAMAP-Rule" id="MF_00265"/>
    </source>
</evidence>
<evidence type="ECO:0000256" key="1">
    <source>
        <dbReference type="ARBA" id="ARBA00001946"/>
    </source>
</evidence>
<keyword evidence="4 8" id="KW-0479">Metal-binding</keyword>
<dbReference type="eggNOG" id="arCOG02219">
    <property type="taxonomic scope" value="Archaea"/>
</dbReference>
<dbReference type="GO" id="GO:0000287">
    <property type="term" value="F:magnesium ion binding"/>
    <property type="evidence" value="ECO:0007669"/>
    <property type="project" value="UniProtKB-UniRule"/>
</dbReference>
<dbReference type="PANTHER" id="PTHR33653">
    <property type="entry name" value="RIBONUCLEASE VAPC2"/>
    <property type="match status" value="1"/>
</dbReference>
<keyword evidence="8" id="KW-0800">Toxin</keyword>
<reference evidence="10 11" key="1">
    <citation type="submission" date="2014-01" db="EMBL/GenBank/DDBJ databases">
        <authorList>
            <consortium name="DOE Joint Genome Institute"/>
            <person name="Anderson I."/>
            <person name="Huntemann M."/>
            <person name="Han J."/>
            <person name="Chen A."/>
            <person name="Kyrpides N."/>
            <person name="Mavromatis K."/>
            <person name="Markowitz V."/>
            <person name="Palaniappan K."/>
            <person name="Ivanova N."/>
            <person name="Schaumberg A."/>
            <person name="Pati A."/>
            <person name="Liolios K."/>
            <person name="Nordberg H.P."/>
            <person name="Cantor M.N."/>
            <person name="Hua S.X."/>
            <person name="Woyke T."/>
        </authorList>
    </citation>
    <scope>NUCLEOTIDE SEQUENCE [LARGE SCALE GENOMIC DNA]</scope>
    <source>
        <strain evidence="10 11">XH-48</strain>
    </source>
</reference>
<dbReference type="GO" id="GO:0090729">
    <property type="term" value="F:toxin activity"/>
    <property type="evidence" value="ECO:0007669"/>
    <property type="project" value="UniProtKB-KW"/>
</dbReference>
<keyword evidence="5 8" id="KW-0378">Hydrolase</keyword>
<feature type="binding site" evidence="8">
    <location>
        <position position="94"/>
    </location>
    <ligand>
        <name>Mg(2+)</name>
        <dbReference type="ChEBI" id="CHEBI:18420"/>
    </ligand>
</feature>
<gene>
    <name evidence="8" type="primary">vapC</name>
    <name evidence="10" type="ORF">HALLA_04860</name>
</gene>
<dbReference type="RefSeq" id="WP_049951497.1">
    <property type="nucleotide sequence ID" value="NZ_CP007055.1"/>
</dbReference>
<keyword evidence="11" id="KW-1185">Reference proteome</keyword>
<evidence type="ECO:0000259" key="9">
    <source>
        <dbReference type="Pfam" id="PF01850"/>
    </source>
</evidence>
<dbReference type="Proteomes" id="UP000019024">
    <property type="component" value="Chromosome"/>
</dbReference>
<comment type="similarity">
    <text evidence="7 8">Belongs to the PINc/VapC protein family.</text>
</comment>
<dbReference type="GO" id="GO:0004540">
    <property type="term" value="F:RNA nuclease activity"/>
    <property type="evidence" value="ECO:0007669"/>
    <property type="project" value="InterPro"/>
</dbReference>
<dbReference type="InterPro" id="IPR050556">
    <property type="entry name" value="Type_II_TA_system_RNase"/>
</dbReference>
<dbReference type="GeneID" id="25143842"/>
<evidence type="ECO:0000256" key="7">
    <source>
        <dbReference type="ARBA" id="ARBA00038093"/>
    </source>
</evidence>
<dbReference type="KEGG" id="hlr:HALLA_04860"/>
<dbReference type="Gene3D" id="3.40.50.1010">
    <property type="entry name" value="5'-nuclease"/>
    <property type="match status" value="1"/>
</dbReference>
<dbReference type="InterPro" id="IPR002716">
    <property type="entry name" value="PIN_dom"/>
</dbReference>
<dbReference type="PANTHER" id="PTHR33653:SF1">
    <property type="entry name" value="RIBONUCLEASE VAPC2"/>
    <property type="match status" value="1"/>
</dbReference>
<dbReference type="STRING" id="797299.HALLA_04860"/>
<evidence type="ECO:0000313" key="11">
    <source>
        <dbReference type="Proteomes" id="UP000019024"/>
    </source>
</evidence>
<dbReference type="PATRIC" id="fig|797299.3.peg.34"/>
<evidence type="ECO:0000313" key="10">
    <source>
        <dbReference type="EMBL" id="AHF98303.1"/>
    </source>
</evidence>
<dbReference type="GO" id="GO:0016787">
    <property type="term" value="F:hydrolase activity"/>
    <property type="evidence" value="ECO:0007669"/>
    <property type="project" value="UniProtKB-KW"/>
</dbReference>
<keyword evidence="3 8" id="KW-0540">Nuclease</keyword>
<dbReference type="EMBL" id="CP007055">
    <property type="protein sequence ID" value="AHF98303.1"/>
    <property type="molecule type" value="Genomic_DNA"/>
</dbReference>
<evidence type="ECO:0000256" key="3">
    <source>
        <dbReference type="ARBA" id="ARBA00022722"/>
    </source>
</evidence>
<dbReference type="InterPro" id="IPR029060">
    <property type="entry name" value="PIN-like_dom_sf"/>
</dbReference>
<keyword evidence="6 8" id="KW-0460">Magnesium</keyword>
<evidence type="ECO:0000256" key="6">
    <source>
        <dbReference type="ARBA" id="ARBA00022842"/>
    </source>
</evidence>
<protein>
    <recommendedName>
        <fullName evidence="8">Ribonuclease VapC</fullName>
        <shortName evidence="8">RNase VapC</shortName>
        <ecNumber evidence="8">3.1.-.-</ecNumber>
    </recommendedName>
    <alternativeName>
        <fullName evidence="8">Putative toxin VapC</fullName>
    </alternativeName>
</protein>
<dbReference type="SUPFAM" id="SSF88723">
    <property type="entry name" value="PIN domain-like"/>
    <property type="match status" value="1"/>
</dbReference>
<keyword evidence="2 8" id="KW-1277">Toxin-antitoxin system</keyword>
<proteinExistence type="inferred from homology"/>
<accession>W0JI90</accession>
<sequence>MIALDTTFLIDYLDGVTATAKFLERQSAPIYYAPALVLYEVYEGAALYDGDSIEKAQTSLDWIEPLEFDHGVSREAAQINAELLEAGQPINHGDVLIAGTCRHHGAALVTRDEHFEAIDGLETVSY</sequence>
<dbReference type="HOGENOM" id="CLU_118482_3_4_2"/>
<dbReference type="HAMAP" id="MF_00265">
    <property type="entry name" value="VapC_Nob1"/>
    <property type="match status" value="1"/>
</dbReference>
<feature type="domain" description="PIN" evidence="9">
    <location>
        <begin position="2"/>
        <end position="120"/>
    </location>
</feature>
<dbReference type="InterPro" id="IPR022907">
    <property type="entry name" value="VapC_family"/>
</dbReference>
<dbReference type="CDD" id="cd18739">
    <property type="entry name" value="PIN_VapC4-5_FitB-like"/>
    <property type="match status" value="1"/>
</dbReference>
<organism evidence="10 11">
    <name type="scientific">Halostagnicola larsenii XH-48</name>
    <dbReference type="NCBI Taxonomy" id="797299"/>
    <lineage>
        <taxon>Archaea</taxon>
        <taxon>Methanobacteriati</taxon>
        <taxon>Methanobacteriota</taxon>
        <taxon>Stenosarchaea group</taxon>
        <taxon>Halobacteria</taxon>
        <taxon>Halobacteriales</taxon>
        <taxon>Natrialbaceae</taxon>
        <taxon>Halostagnicola</taxon>
    </lineage>
</organism>
<comment type="cofactor">
    <cofactor evidence="1 8">
        <name>Mg(2+)</name>
        <dbReference type="ChEBI" id="CHEBI:18420"/>
    </cofactor>
</comment>
<evidence type="ECO:0000256" key="5">
    <source>
        <dbReference type="ARBA" id="ARBA00022801"/>
    </source>
</evidence>
<dbReference type="AlphaFoldDB" id="W0JI90"/>
<name>W0JI90_9EURY</name>
<dbReference type="EC" id="3.1.-.-" evidence="8"/>
<evidence type="ECO:0000256" key="4">
    <source>
        <dbReference type="ARBA" id="ARBA00022723"/>
    </source>
</evidence>
<feature type="binding site" evidence="8">
    <location>
        <position position="5"/>
    </location>
    <ligand>
        <name>Mg(2+)</name>
        <dbReference type="ChEBI" id="CHEBI:18420"/>
    </ligand>
</feature>
<comment type="function">
    <text evidence="8">Toxic component of a toxin-antitoxin (TA) system. An RNase.</text>
</comment>
<dbReference type="Pfam" id="PF01850">
    <property type="entry name" value="PIN"/>
    <property type="match status" value="1"/>
</dbReference>